<dbReference type="Proteomes" id="UP000292702">
    <property type="component" value="Unassembled WGS sequence"/>
</dbReference>
<proteinExistence type="predicted"/>
<name>A0A4R0RRS3_9APHY</name>
<accession>A0A4R0RRS3</accession>
<evidence type="ECO:0000256" key="1">
    <source>
        <dbReference type="SAM" id="Coils"/>
    </source>
</evidence>
<feature type="coiled-coil region" evidence="1">
    <location>
        <begin position="270"/>
        <end position="322"/>
    </location>
</feature>
<evidence type="ECO:0000256" key="2">
    <source>
        <dbReference type="SAM" id="MobiDB-lite"/>
    </source>
</evidence>
<dbReference type="EMBL" id="RWJN01000052">
    <property type="protein sequence ID" value="TCD68975.1"/>
    <property type="molecule type" value="Genomic_DNA"/>
</dbReference>
<organism evidence="3 4">
    <name type="scientific">Steccherinum ochraceum</name>
    <dbReference type="NCBI Taxonomy" id="92696"/>
    <lineage>
        <taxon>Eukaryota</taxon>
        <taxon>Fungi</taxon>
        <taxon>Dikarya</taxon>
        <taxon>Basidiomycota</taxon>
        <taxon>Agaricomycotina</taxon>
        <taxon>Agaricomycetes</taxon>
        <taxon>Polyporales</taxon>
        <taxon>Steccherinaceae</taxon>
        <taxon>Steccherinum</taxon>
    </lineage>
</organism>
<dbReference type="AlphaFoldDB" id="A0A4R0RRS3"/>
<keyword evidence="4" id="KW-1185">Reference proteome</keyword>
<feature type="compositionally biased region" description="Low complexity" evidence="2">
    <location>
        <begin position="192"/>
        <end position="202"/>
    </location>
</feature>
<protein>
    <submittedName>
        <fullName evidence="3">Uncharacterized protein</fullName>
    </submittedName>
</protein>
<gene>
    <name evidence="3" type="ORF">EIP91_009197</name>
</gene>
<feature type="compositionally biased region" description="Low complexity" evidence="2">
    <location>
        <begin position="218"/>
        <end position="230"/>
    </location>
</feature>
<evidence type="ECO:0000313" key="3">
    <source>
        <dbReference type="EMBL" id="TCD68975.1"/>
    </source>
</evidence>
<keyword evidence="1" id="KW-0175">Coiled coil</keyword>
<comment type="caution">
    <text evidence="3">The sequence shown here is derived from an EMBL/GenBank/DDBJ whole genome shotgun (WGS) entry which is preliminary data.</text>
</comment>
<evidence type="ECO:0000313" key="4">
    <source>
        <dbReference type="Proteomes" id="UP000292702"/>
    </source>
</evidence>
<feature type="region of interest" description="Disordered" evidence="2">
    <location>
        <begin position="192"/>
        <end position="260"/>
    </location>
</feature>
<sequence length="325" mass="36132">MPSRVTYNGFTVWLVNTNDDTNTELSGVRAMGGKEPGFMRSVVAHDQSIINTYRVHVRRADYDPTAPLPAVETHAAILVSAQHWNTKYEEVAKGCWPSEHSSASGAVNMRGWTQPRCGITDCLRYRDDERHRGGITLAATRWECRAGKCKLRIRVEIRTPAKRKKTGVACMNLTAVFYFLFLVPEIPGSGSVGAAAPASAVDESSEDDEAGPPGPSFISTRSRAAIAARAQKQKDQDPAHQGRHVRHSAPTLGIKASSRSNMDLSEVAKAKTLEDKHRALKESIERREKRLRELNEQLEKDNQQMEEDLDAFDAAIEAAKKRQRR</sequence>
<reference evidence="3 4" key="1">
    <citation type="submission" date="2018-11" db="EMBL/GenBank/DDBJ databases">
        <title>Genome assembly of Steccherinum ochraceum LE-BIN_3174, the white-rot fungus of the Steccherinaceae family (The Residual Polyporoid clade, Polyporales, Basidiomycota).</title>
        <authorList>
            <person name="Fedorova T.V."/>
            <person name="Glazunova O.A."/>
            <person name="Landesman E.O."/>
            <person name="Moiseenko K.V."/>
            <person name="Psurtseva N.V."/>
            <person name="Savinova O.S."/>
            <person name="Shakhova N.V."/>
            <person name="Tyazhelova T.V."/>
            <person name="Vasina D.V."/>
        </authorList>
    </citation>
    <scope>NUCLEOTIDE SEQUENCE [LARGE SCALE GENOMIC DNA]</scope>
    <source>
        <strain evidence="3 4">LE-BIN_3174</strain>
    </source>
</reference>